<dbReference type="CDD" id="cd00757">
    <property type="entry name" value="ThiF_MoeB_HesA_family"/>
    <property type="match status" value="1"/>
</dbReference>
<reference evidence="4" key="1">
    <citation type="submission" date="2016-10" db="EMBL/GenBank/DDBJ databases">
        <authorList>
            <person name="Varghese N."/>
            <person name="Submissions S."/>
        </authorList>
    </citation>
    <scope>NUCLEOTIDE SEQUENCE [LARGE SCALE GENOMIC DNA]</scope>
    <source>
        <strain evidence="4">S6-262</strain>
    </source>
</reference>
<dbReference type="AlphaFoldDB" id="A0A1H7XZX4"/>
<keyword evidence="3" id="KW-0808">Transferase</keyword>
<dbReference type="SUPFAM" id="SSF69572">
    <property type="entry name" value="Activating enzymes of the ubiquitin-like proteins"/>
    <property type="match status" value="1"/>
</dbReference>
<dbReference type="Proteomes" id="UP000199206">
    <property type="component" value="Unassembled WGS sequence"/>
</dbReference>
<accession>A0A1H7XZX4</accession>
<name>A0A1H7XZX4_9SPHN</name>
<dbReference type="Gene3D" id="3.40.50.720">
    <property type="entry name" value="NAD(P)-binding Rossmann-like Domain"/>
    <property type="match status" value="1"/>
</dbReference>
<proteinExistence type="inferred from homology"/>
<dbReference type="GO" id="GO:0004792">
    <property type="term" value="F:thiosulfate-cyanide sulfurtransferase activity"/>
    <property type="evidence" value="ECO:0007669"/>
    <property type="project" value="TreeGrafter"/>
</dbReference>
<evidence type="ECO:0000313" key="4">
    <source>
        <dbReference type="Proteomes" id="UP000199206"/>
    </source>
</evidence>
<dbReference type="OrthoDB" id="9804286at2"/>
<keyword evidence="3" id="KW-0548">Nucleotidyltransferase</keyword>
<dbReference type="PANTHER" id="PTHR10953">
    <property type="entry name" value="UBIQUITIN-ACTIVATING ENZYME E1"/>
    <property type="match status" value="1"/>
</dbReference>
<protein>
    <submittedName>
        <fullName evidence="3">Adenylyltransferase and sulfurtransferase</fullName>
    </submittedName>
</protein>
<gene>
    <name evidence="3" type="ORF">SAMN05192583_0019</name>
</gene>
<dbReference type="PANTHER" id="PTHR10953:SF102">
    <property type="entry name" value="ADENYLYLTRANSFERASE AND SULFURTRANSFERASE MOCS3"/>
    <property type="match status" value="1"/>
</dbReference>
<dbReference type="FunFam" id="3.40.50.720:FF:000080">
    <property type="entry name" value="Thiazole biosynthesis adenylyltransferase ThiF"/>
    <property type="match status" value="1"/>
</dbReference>
<dbReference type="NCBIfam" id="NF004281">
    <property type="entry name" value="PRK05690.1"/>
    <property type="match status" value="1"/>
</dbReference>
<comment type="similarity">
    <text evidence="1">Belongs to the HesA/MoeB/ThiF family.</text>
</comment>
<dbReference type="GO" id="GO:0008146">
    <property type="term" value="F:sulfotransferase activity"/>
    <property type="evidence" value="ECO:0007669"/>
    <property type="project" value="TreeGrafter"/>
</dbReference>
<feature type="domain" description="THIF-type NAD/FAD binding fold" evidence="2">
    <location>
        <begin position="12"/>
        <end position="247"/>
    </location>
</feature>
<keyword evidence="4" id="KW-1185">Reference proteome</keyword>
<evidence type="ECO:0000259" key="2">
    <source>
        <dbReference type="Pfam" id="PF00899"/>
    </source>
</evidence>
<dbReference type="GO" id="GO:0008641">
    <property type="term" value="F:ubiquitin-like modifier activating enzyme activity"/>
    <property type="evidence" value="ECO:0007669"/>
    <property type="project" value="InterPro"/>
</dbReference>
<evidence type="ECO:0000256" key="1">
    <source>
        <dbReference type="ARBA" id="ARBA00009919"/>
    </source>
</evidence>
<dbReference type="InterPro" id="IPR045886">
    <property type="entry name" value="ThiF/MoeB/HesA"/>
</dbReference>
<dbReference type="GO" id="GO:0016779">
    <property type="term" value="F:nucleotidyltransferase activity"/>
    <property type="evidence" value="ECO:0007669"/>
    <property type="project" value="UniProtKB-KW"/>
</dbReference>
<dbReference type="Pfam" id="PF00899">
    <property type="entry name" value="ThiF"/>
    <property type="match status" value="1"/>
</dbReference>
<dbReference type="EMBL" id="FOCF01000001">
    <property type="protein sequence ID" value="SEM39225.1"/>
    <property type="molecule type" value="Genomic_DNA"/>
</dbReference>
<dbReference type="InterPro" id="IPR035985">
    <property type="entry name" value="Ubiquitin-activating_enz"/>
</dbReference>
<dbReference type="STRING" id="1166340.SAMN05192583_0019"/>
<sequence>MVMLSDEELDRYARHVVLKEIGGAGQVRMKAARVAVIGAGGIGSPAIQYLAAAGIGRLDVIDDDRVDLSNLQRQTIFATHDSGEPKAQAAARRARAINPHCDVHAHVVRIDAHNVTALLQDADVILDGCDNFATRLRVADTALTLRRPLVSAAIGQFEGQLAVYRGWQASLPCYRCLVGSPQEVDGTCAADGVLGPMTGMVGSMAALEVLRAIVPFGIDPAGLLMVLDTLDWRFRTIRVPKDPGCPACGVTHMANVAEVD</sequence>
<dbReference type="RefSeq" id="WP_093663469.1">
    <property type="nucleotide sequence ID" value="NZ_FOCF01000001.1"/>
</dbReference>
<dbReference type="GO" id="GO:0005829">
    <property type="term" value="C:cytosol"/>
    <property type="evidence" value="ECO:0007669"/>
    <property type="project" value="TreeGrafter"/>
</dbReference>
<evidence type="ECO:0000313" key="3">
    <source>
        <dbReference type="EMBL" id="SEM39225.1"/>
    </source>
</evidence>
<organism evidence="3 4">
    <name type="scientific">Sphingomonas gellani</name>
    <dbReference type="NCBI Taxonomy" id="1166340"/>
    <lineage>
        <taxon>Bacteria</taxon>
        <taxon>Pseudomonadati</taxon>
        <taxon>Pseudomonadota</taxon>
        <taxon>Alphaproteobacteria</taxon>
        <taxon>Sphingomonadales</taxon>
        <taxon>Sphingomonadaceae</taxon>
        <taxon>Sphingomonas</taxon>
    </lineage>
</organism>
<dbReference type="InterPro" id="IPR000594">
    <property type="entry name" value="ThiF_NAD_FAD-bd"/>
</dbReference>